<sequence length="245" mass="25733">MVAGLTPKNFRAMMPAVILGAMKALRGKLAQDADLNAVAEVIEALAPIVEALEEPVASADPIDDPEAKDEGDADLRAMLKAKGLSDEEIDRICAMGGAPVIDEKDGDKDDAKKAMDAAIRTAVAAALKGTVSKPAMDAAIAEATEKVRTETTARLAAIDEARRFVRPWVGELPMAFDSAEAVERQALTVLGKAHAGKHRDSLRDIIEACPKPGDGPKTKPRPAMDAAGAQSFAERFGTARIGRAA</sequence>
<protein>
    <submittedName>
        <fullName evidence="2">Uncharacterized protein</fullName>
    </submittedName>
</protein>
<feature type="region of interest" description="Disordered" evidence="1">
    <location>
        <begin position="209"/>
        <end position="231"/>
    </location>
</feature>
<evidence type="ECO:0000313" key="3">
    <source>
        <dbReference type="Proteomes" id="UP000035955"/>
    </source>
</evidence>
<comment type="caution">
    <text evidence="2">The sequence shown here is derived from an EMBL/GenBank/DDBJ whole genome shotgun (WGS) entry which is preliminary data.</text>
</comment>
<proteinExistence type="predicted"/>
<evidence type="ECO:0000256" key="1">
    <source>
        <dbReference type="SAM" id="MobiDB-lite"/>
    </source>
</evidence>
<reference evidence="2 3" key="1">
    <citation type="submission" date="2015-03" db="EMBL/GenBank/DDBJ databases">
        <title>Genome sequencing of Methylobacterium variabile DSM 16961.</title>
        <authorList>
            <person name="Chaudhry V."/>
            <person name="Patil P.B."/>
        </authorList>
    </citation>
    <scope>NUCLEOTIDE SEQUENCE [LARGE SCALE GENOMIC DNA]</scope>
    <source>
        <strain evidence="2 3">DSM 16961</strain>
    </source>
</reference>
<evidence type="ECO:0000313" key="2">
    <source>
        <dbReference type="EMBL" id="KMO33902.1"/>
    </source>
</evidence>
<name>A0A0J6SJS1_9HYPH</name>
<accession>A0A0J6SJS1</accession>
<dbReference type="PATRIC" id="fig|298794.3.peg.1298"/>
<organism evidence="2 3">
    <name type="scientific">Methylobacterium variabile</name>
    <dbReference type="NCBI Taxonomy" id="298794"/>
    <lineage>
        <taxon>Bacteria</taxon>
        <taxon>Pseudomonadati</taxon>
        <taxon>Pseudomonadota</taxon>
        <taxon>Alphaproteobacteria</taxon>
        <taxon>Hyphomicrobiales</taxon>
        <taxon>Methylobacteriaceae</taxon>
        <taxon>Methylobacterium</taxon>
    </lineage>
</organism>
<dbReference type="AlphaFoldDB" id="A0A0J6SJS1"/>
<gene>
    <name evidence="2" type="ORF">VQ02_19875</name>
</gene>
<dbReference type="EMBL" id="LABY01000143">
    <property type="protein sequence ID" value="KMO33902.1"/>
    <property type="molecule type" value="Genomic_DNA"/>
</dbReference>
<keyword evidence="3" id="KW-1185">Reference proteome</keyword>
<dbReference type="Proteomes" id="UP000035955">
    <property type="component" value="Unassembled WGS sequence"/>
</dbReference>